<keyword evidence="8 17" id="KW-0808">Transferase</keyword>
<dbReference type="InterPro" id="IPR004570">
    <property type="entry name" value="Phosphatidylglycerol_P_synth"/>
</dbReference>
<evidence type="ECO:0000256" key="3">
    <source>
        <dbReference type="ARBA" id="ARBA00005189"/>
    </source>
</evidence>
<sequence>MNHAAGSIVPPRSSHALSLPNVLTYGRIAAVPIVAALLFLSDILEFGVWLRWPAVTIFALAAITDYFDGYLARSWNQISKLGRMLDPIADKLLVSVCLLMLAADGTIRGWSIWGAIVILMREILVSGLREYLAAVQVPVPVSRLAKWKTVLQLIAIGFLVAGAAGDAVLPGNTLIGLGLLWVSAILTLYTGWDYFRAGVRHVLSD</sequence>
<dbReference type="STRING" id="1079.BVIR_2457"/>
<dbReference type="PIRSF" id="PIRSF000847">
    <property type="entry name" value="Phos_ph_gly_syn"/>
    <property type="match status" value="1"/>
</dbReference>
<comment type="pathway">
    <text evidence="2">Phospholipid metabolism; phosphatidylglycerol biosynthesis; phosphatidylglycerol from CDP-diacylglycerol: step 1/2.</text>
</comment>
<protein>
    <recommendedName>
        <fullName evidence="6 16">CDP-diacylglycerol--glycerol-3-phosphate 3-phosphatidyltransferase</fullName>
        <ecNumber evidence="5 16">2.7.8.5</ecNumber>
    </recommendedName>
</protein>
<dbReference type="EC" id="2.7.8.5" evidence="5 16"/>
<dbReference type="GO" id="GO:0016020">
    <property type="term" value="C:membrane"/>
    <property type="evidence" value="ECO:0007669"/>
    <property type="project" value="UniProtKB-SubCell"/>
</dbReference>
<dbReference type="KEGG" id="bvr:BVIR_2457"/>
<evidence type="ECO:0000256" key="4">
    <source>
        <dbReference type="ARBA" id="ARBA00010441"/>
    </source>
</evidence>
<evidence type="ECO:0000256" key="2">
    <source>
        <dbReference type="ARBA" id="ARBA00005042"/>
    </source>
</evidence>
<evidence type="ECO:0000256" key="1">
    <source>
        <dbReference type="ARBA" id="ARBA00004141"/>
    </source>
</evidence>
<keyword evidence="11" id="KW-0443">Lipid metabolism</keyword>
<evidence type="ECO:0000256" key="5">
    <source>
        <dbReference type="ARBA" id="ARBA00013170"/>
    </source>
</evidence>
<keyword evidence="12 18" id="KW-0472">Membrane</keyword>
<dbReference type="PANTHER" id="PTHR14269">
    <property type="entry name" value="CDP-DIACYLGLYCEROL--GLYCEROL-3-PHOSPHATE 3-PHOSPHATIDYLTRANSFERASE-RELATED"/>
    <property type="match status" value="1"/>
</dbReference>
<proteinExistence type="inferred from homology"/>
<organism evidence="19 20">
    <name type="scientific">Blastochloris viridis</name>
    <name type="common">Rhodopseudomonas viridis</name>
    <dbReference type="NCBI Taxonomy" id="1079"/>
    <lineage>
        <taxon>Bacteria</taxon>
        <taxon>Pseudomonadati</taxon>
        <taxon>Pseudomonadota</taxon>
        <taxon>Alphaproteobacteria</taxon>
        <taxon>Hyphomicrobiales</taxon>
        <taxon>Blastochloridaceae</taxon>
        <taxon>Blastochloris</taxon>
    </lineage>
</organism>
<evidence type="ECO:0000313" key="20">
    <source>
        <dbReference type="Proteomes" id="UP000065734"/>
    </source>
</evidence>
<feature type="transmembrane region" description="Helical" evidence="18">
    <location>
        <begin position="22"/>
        <end position="40"/>
    </location>
</feature>
<evidence type="ECO:0000256" key="18">
    <source>
        <dbReference type="SAM" id="Phobius"/>
    </source>
</evidence>
<dbReference type="InterPro" id="IPR000462">
    <property type="entry name" value="CDP-OH_P_trans"/>
</dbReference>
<evidence type="ECO:0000256" key="9">
    <source>
        <dbReference type="ARBA" id="ARBA00022692"/>
    </source>
</evidence>
<comment type="pathway">
    <text evidence="3">Lipid metabolism.</text>
</comment>
<keyword evidence="10 18" id="KW-1133">Transmembrane helix</keyword>
<evidence type="ECO:0000256" key="15">
    <source>
        <dbReference type="ARBA" id="ARBA00048586"/>
    </source>
</evidence>
<dbReference type="EMBL" id="LN907867">
    <property type="protein sequence ID" value="CUU42888.1"/>
    <property type="molecule type" value="Genomic_DNA"/>
</dbReference>
<dbReference type="InterPro" id="IPR043130">
    <property type="entry name" value="CDP-OH_PTrfase_TM_dom"/>
</dbReference>
<dbReference type="PROSITE" id="PS00379">
    <property type="entry name" value="CDP_ALCOHOL_P_TRANSF"/>
    <property type="match status" value="1"/>
</dbReference>
<evidence type="ECO:0000313" key="19">
    <source>
        <dbReference type="EMBL" id="CUU42888.1"/>
    </source>
</evidence>
<dbReference type="Pfam" id="PF01066">
    <property type="entry name" value="CDP-OH_P_transf"/>
    <property type="match status" value="1"/>
</dbReference>
<dbReference type="GO" id="GO:0008444">
    <property type="term" value="F:CDP-diacylglycerol-glycerol-3-phosphate 3-phosphatidyltransferase activity"/>
    <property type="evidence" value="ECO:0007669"/>
    <property type="project" value="UniProtKB-UniRule"/>
</dbReference>
<evidence type="ECO:0000256" key="6">
    <source>
        <dbReference type="ARBA" id="ARBA00014944"/>
    </source>
</evidence>
<evidence type="ECO:0000256" key="12">
    <source>
        <dbReference type="ARBA" id="ARBA00023136"/>
    </source>
</evidence>
<comment type="catalytic activity">
    <reaction evidence="15">
        <text>a CDP-1,2-diacyl-sn-glycerol + sn-glycerol 3-phosphate = a 1,2-diacyl-sn-glycero-3-phospho-(1'-sn-glycero-3'-phosphate) + CMP + H(+)</text>
        <dbReference type="Rhea" id="RHEA:12593"/>
        <dbReference type="ChEBI" id="CHEBI:15378"/>
        <dbReference type="ChEBI" id="CHEBI:57597"/>
        <dbReference type="ChEBI" id="CHEBI:58332"/>
        <dbReference type="ChEBI" id="CHEBI:60110"/>
        <dbReference type="ChEBI" id="CHEBI:60377"/>
        <dbReference type="EC" id="2.7.8.5"/>
    </reaction>
</comment>
<dbReference type="PATRIC" id="fig|1079.6.peg.2569"/>
<keyword evidence="14" id="KW-1208">Phospholipid metabolism</keyword>
<gene>
    <name evidence="19" type="primary">pgsA</name>
    <name evidence="19" type="ORF">BVIRIDIS_19030</name>
</gene>
<keyword evidence="13" id="KW-0594">Phospholipid biosynthesis</keyword>
<feature type="transmembrane region" description="Helical" evidence="18">
    <location>
        <begin position="175"/>
        <end position="195"/>
    </location>
</feature>
<comment type="subcellular location">
    <subcellularLocation>
        <location evidence="1">Membrane</location>
        <topology evidence="1">Multi-pass membrane protein</topology>
    </subcellularLocation>
</comment>
<dbReference type="Proteomes" id="UP000065734">
    <property type="component" value="Chromosome I"/>
</dbReference>
<dbReference type="PANTHER" id="PTHR14269:SF62">
    <property type="entry name" value="CDP-DIACYLGLYCEROL--GLYCEROL-3-PHOSPHATE 3-PHOSPHATIDYLTRANSFERASE 1, CHLOROPLASTIC"/>
    <property type="match status" value="1"/>
</dbReference>
<evidence type="ECO:0000256" key="7">
    <source>
        <dbReference type="ARBA" id="ARBA00022516"/>
    </source>
</evidence>
<evidence type="ECO:0000256" key="17">
    <source>
        <dbReference type="RuleBase" id="RU003750"/>
    </source>
</evidence>
<dbReference type="InterPro" id="IPR050324">
    <property type="entry name" value="CDP-alcohol_PTase-I"/>
</dbReference>
<evidence type="ECO:0000256" key="14">
    <source>
        <dbReference type="ARBA" id="ARBA00023264"/>
    </source>
</evidence>
<dbReference type="AlphaFoldDB" id="A0A0P0JIG7"/>
<reference evidence="20" key="1">
    <citation type="journal article" date="2016" name="Genome Announc.">
        <title>Revised genome sequence of the purple photosynthetic bacterium Blastochloris viridis.</title>
        <authorList>
            <person name="Liu L.N."/>
            <person name="Faulkner M."/>
            <person name="Liu X."/>
            <person name="Huang F."/>
            <person name="Darby A.C."/>
            <person name="Hall N."/>
        </authorList>
    </citation>
    <scope>NUCLEOTIDE SEQUENCE [LARGE SCALE GENOMIC DNA]</scope>
    <source>
        <strain evidence="20">ATCC 19567 / DSM 133 / F</strain>
    </source>
</reference>
<dbReference type="OrthoDB" id="9796672at2"/>
<evidence type="ECO:0000256" key="11">
    <source>
        <dbReference type="ARBA" id="ARBA00023098"/>
    </source>
</evidence>
<keyword evidence="9 18" id="KW-0812">Transmembrane</keyword>
<name>A0A0P0JIG7_BLAVI</name>
<evidence type="ECO:0000256" key="16">
    <source>
        <dbReference type="NCBIfam" id="TIGR00560"/>
    </source>
</evidence>
<evidence type="ECO:0000256" key="8">
    <source>
        <dbReference type="ARBA" id="ARBA00022679"/>
    </source>
</evidence>
<dbReference type="Gene3D" id="1.20.120.1760">
    <property type="match status" value="1"/>
</dbReference>
<evidence type="ECO:0000256" key="10">
    <source>
        <dbReference type="ARBA" id="ARBA00022989"/>
    </source>
</evidence>
<feature type="transmembrane region" description="Helical" evidence="18">
    <location>
        <begin position="150"/>
        <end position="169"/>
    </location>
</feature>
<accession>A0A0P0JIG7</accession>
<keyword evidence="20" id="KW-1185">Reference proteome</keyword>
<keyword evidence="7" id="KW-0444">Lipid biosynthesis</keyword>
<evidence type="ECO:0000256" key="13">
    <source>
        <dbReference type="ARBA" id="ARBA00023209"/>
    </source>
</evidence>
<dbReference type="NCBIfam" id="TIGR00560">
    <property type="entry name" value="pgsA"/>
    <property type="match status" value="1"/>
</dbReference>
<comment type="similarity">
    <text evidence="4 17">Belongs to the CDP-alcohol phosphatidyltransferase class-I family.</text>
</comment>
<dbReference type="InterPro" id="IPR048254">
    <property type="entry name" value="CDP_ALCOHOL_P_TRANSF_CS"/>
</dbReference>
<dbReference type="RefSeq" id="WP_055037862.1">
    <property type="nucleotide sequence ID" value="NZ_AP014854.2"/>
</dbReference>
<dbReference type="GO" id="GO:0046474">
    <property type="term" value="P:glycerophospholipid biosynthetic process"/>
    <property type="evidence" value="ECO:0007669"/>
    <property type="project" value="TreeGrafter"/>
</dbReference>